<dbReference type="InterPro" id="IPR002321">
    <property type="entry name" value="Cyt_c_II"/>
</dbReference>
<dbReference type="SUPFAM" id="SSF47175">
    <property type="entry name" value="Cytochromes"/>
    <property type="match status" value="1"/>
</dbReference>
<evidence type="ECO:0000256" key="1">
    <source>
        <dbReference type="ARBA" id="ARBA00022448"/>
    </source>
</evidence>
<proteinExistence type="predicted"/>
<evidence type="ECO:0000256" key="5">
    <source>
        <dbReference type="ARBA" id="ARBA00023004"/>
    </source>
</evidence>
<dbReference type="InterPro" id="IPR012127">
    <property type="entry name" value="Cyt_c_prime"/>
</dbReference>
<keyword evidence="8" id="KW-1185">Reference proteome</keyword>
<gene>
    <name evidence="7" type="ORF">U1T56_14975</name>
</gene>
<dbReference type="Proteomes" id="UP001375743">
    <property type="component" value="Unassembled WGS sequence"/>
</dbReference>
<organism evidence="7 8">
    <name type="scientific">Benzoatithermus flavus</name>
    <dbReference type="NCBI Taxonomy" id="3108223"/>
    <lineage>
        <taxon>Bacteria</taxon>
        <taxon>Pseudomonadati</taxon>
        <taxon>Pseudomonadota</taxon>
        <taxon>Alphaproteobacteria</taxon>
        <taxon>Geminicoccales</taxon>
        <taxon>Geminicoccaceae</taxon>
        <taxon>Benzoatithermus</taxon>
    </lineage>
</organism>
<protein>
    <submittedName>
        <fullName evidence="7">Cytochrome c</fullName>
    </submittedName>
</protein>
<keyword evidence="2" id="KW-0349">Heme</keyword>
<comment type="caution">
    <text evidence="7">The sequence shown here is derived from an EMBL/GenBank/DDBJ whole genome shotgun (WGS) entry which is preliminary data.</text>
</comment>
<evidence type="ECO:0000256" key="2">
    <source>
        <dbReference type="ARBA" id="ARBA00022617"/>
    </source>
</evidence>
<evidence type="ECO:0000256" key="6">
    <source>
        <dbReference type="SAM" id="SignalP"/>
    </source>
</evidence>
<dbReference type="Pfam" id="PF01322">
    <property type="entry name" value="Cytochrom_C_2"/>
    <property type="match status" value="1"/>
</dbReference>
<keyword evidence="6" id="KW-0732">Signal</keyword>
<keyword evidence="3" id="KW-0479">Metal-binding</keyword>
<dbReference type="InterPro" id="IPR010980">
    <property type="entry name" value="Cyt_c/b562"/>
</dbReference>
<dbReference type="EMBL" id="JBBLZC010000015">
    <property type="protein sequence ID" value="MEK0084457.1"/>
    <property type="molecule type" value="Genomic_DNA"/>
</dbReference>
<evidence type="ECO:0000256" key="4">
    <source>
        <dbReference type="ARBA" id="ARBA00022982"/>
    </source>
</evidence>
<dbReference type="PIRSF" id="PIRSF000027">
    <property type="entry name" value="Cytc_c_prime"/>
    <property type="match status" value="1"/>
</dbReference>
<evidence type="ECO:0000313" key="7">
    <source>
        <dbReference type="EMBL" id="MEK0084457.1"/>
    </source>
</evidence>
<reference evidence="7 8" key="1">
    <citation type="submission" date="2024-01" db="EMBL/GenBank/DDBJ databases">
        <title>Multi-omics insights into the function and evolution of sodium benzoate biodegradation pathways in Benzoatithermus flavus gen. nov., sp. nov. from hot spring.</title>
        <authorList>
            <person name="Hu C.-J."/>
            <person name="Li W.-J."/>
        </authorList>
    </citation>
    <scope>NUCLEOTIDE SEQUENCE [LARGE SCALE GENOMIC DNA]</scope>
    <source>
        <strain evidence="7 8">SYSU G07066</strain>
    </source>
</reference>
<feature type="chain" id="PRO_5047260524" evidence="6">
    <location>
        <begin position="24"/>
        <end position="152"/>
    </location>
</feature>
<keyword evidence="4" id="KW-0249">Electron transport</keyword>
<dbReference type="Gene3D" id="1.20.120.10">
    <property type="entry name" value="Cytochrome c/b562"/>
    <property type="match status" value="1"/>
</dbReference>
<evidence type="ECO:0000256" key="3">
    <source>
        <dbReference type="ARBA" id="ARBA00022723"/>
    </source>
</evidence>
<dbReference type="RefSeq" id="WP_418160309.1">
    <property type="nucleotide sequence ID" value="NZ_JBBLZC010000015.1"/>
</dbReference>
<keyword evidence="5" id="KW-0408">Iron</keyword>
<accession>A0ABU8XTC6</accession>
<name>A0ABU8XTC6_9PROT</name>
<feature type="signal peptide" evidence="6">
    <location>
        <begin position="1"/>
        <end position="23"/>
    </location>
</feature>
<sequence>MRRGWLGFAALGLLTLGIGGAVAAEKEGVYKERETLMKGFGKQMTIVKGVVAENKGTLTDAEAAAKEIAARADHIPSVFPQGTNQGESEALPVIWQQWDEFEAKARNMQSLAAKLASAAGSGDKQATLAAFGELGKNGCGGCHETFRKKKSS</sequence>
<evidence type="ECO:0000313" key="8">
    <source>
        <dbReference type="Proteomes" id="UP001375743"/>
    </source>
</evidence>
<dbReference type="PROSITE" id="PS51009">
    <property type="entry name" value="CYTCII"/>
    <property type="match status" value="1"/>
</dbReference>
<keyword evidence="1" id="KW-0813">Transport</keyword>